<dbReference type="Gene3D" id="2.70.70.10">
    <property type="entry name" value="Glucose Permease (Domain IIA)"/>
    <property type="match status" value="1"/>
</dbReference>
<protein>
    <submittedName>
        <fullName evidence="3">M23 family metallopeptidase</fullName>
        <ecNumber evidence="3">3.4.-.-</ecNumber>
    </submittedName>
</protein>
<evidence type="ECO:0000256" key="1">
    <source>
        <dbReference type="SAM" id="MobiDB-lite"/>
    </source>
</evidence>
<feature type="compositionally biased region" description="Acidic residues" evidence="1">
    <location>
        <begin position="159"/>
        <end position="169"/>
    </location>
</feature>
<keyword evidence="3" id="KW-0378">Hydrolase</keyword>
<name>A0ABU2N039_9ACTN</name>
<dbReference type="PANTHER" id="PTHR21666">
    <property type="entry name" value="PEPTIDASE-RELATED"/>
    <property type="match status" value="1"/>
</dbReference>
<organism evidence="3 4">
    <name type="scientific">Streptomyces litchfieldiae</name>
    <dbReference type="NCBI Taxonomy" id="3075543"/>
    <lineage>
        <taxon>Bacteria</taxon>
        <taxon>Bacillati</taxon>
        <taxon>Actinomycetota</taxon>
        <taxon>Actinomycetes</taxon>
        <taxon>Kitasatosporales</taxon>
        <taxon>Streptomycetaceae</taxon>
        <taxon>Streptomyces</taxon>
    </lineage>
</organism>
<feature type="compositionally biased region" description="Basic residues" evidence="1">
    <location>
        <begin position="179"/>
        <end position="191"/>
    </location>
</feature>
<gene>
    <name evidence="3" type="ORF">RM590_32515</name>
</gene>
<dbReference type="Pfam" id="PF01551">
    <property type="entry name" value="Peptidase_M23"/>
    <property type="match status" value="1"/>
</dbReference>
<dbReference type="EC" id="3.4.-.-" evidence="3"/>
<dbReference type="PANTHER" id="PTHR21666:SF270">
    <property type="entry name" value="MUREIN HYDROLASE ACTIVATOR ENVC"/>
    <property type="match status" value="1"/>
</dbReference>
<keyword evidence="4" id="KW-1185">Reference proteome</keyword>
<comment type="caution">
    <text evidence="3">The sequence shown here is derived from an EMBL/GenBank/DDBJ whole genome shotgun (WGS) entry which is preliminary data.</text>
</comment>
<accession>A0ABU2N039</accession>
<evidence type="ECO:0000313" key="3">
    <source>
        <dbReference type="EMBL" id="MDT0347268.1"/>
    </source>
</evidence>
<sequence>MSDRLLSEVSGHSDYSGYGSHAGYDMPDPGGSYHDGYPGGYPWHGQDAYANGGWDSGGYPVAEPQPAAGYGWDGQAYGTGGQGDLTPGYEQFGQQYGQYESDVYDSGAYPVYPEQAGHAEPSLDEVTGGDAEFAAEPAWEPELRAEAEPVPDAYADLDTDVDAEPEPEPEPVVGERRPAGRGRRRTSRPRRSAFLSVAAPSLCVLGVTAVATAATVSESDGGRGGEPAPVAQPDPGEVRQVAANEQFDTQLTGLSAAATDYADRASRTQGRIDLEAQQEAEAEAAAAEAARLEALRPKFFLPVEQHGLSAYFGQSGINWMSTHTGIDFPVSYGTSVRAATDGSISTQYHPSYGNMTILTAPDGTETWYAHLSSHVYTSGWVQAGTVIAYSGNSGTSTGPHLHFEVRPGGGSPVDPLTWLRGKGLEPT</sequence>
<dbReference type="GO" id="GO:0016787">
    <property type="term" value="F:hydrolase activity"/>
    <property type="evidence" value="ECO:0007669"/>
    <property type="project" value="UniProtKB-KW"/>
</dbReference>
<dbReference type="InterPro" id="IPR011055">
    <property type="entry name" value="Dup_hybrid_motif"/>
</dbReference>
<dbReference type="Proteomes" id="UP001183246">
    <property type="component" value="Unassembled WGS sequence"/>
</dbReference>
<feature type="region of interest" description="Disordered" evidence="1">
    <location>
        <begin position="159"/>
        <end position="191"/>
    </location>
</feature>
<dbReference type="InterPro" id="IPR016047">
    <property type="entry name" value="M23ase_b-sheet_dom"/>
</dbReference>
<dbReference type="InterPro" id="IPR050570">
    <property type="entry name" value="Cell_wall_metabolism_enzyme"/>
</dbReference>
<reference evidence="4" key="1">
    <citation type="submission" date="2023-07" db="EMBL/GenBank/DDBJ databases">
        <title>30 novel species of actinomycetes from the DSMZ collection.</title>
        <authorList>
            <person name="Nouioui I."/>
        </authorList>
    </citation>
    <scope>NUCLEOTIDE SEQUENCE [LARGE SCALE GENOMIC DNA]</scope>
    <source>
        <strain evidence="4">DSM 44938</strain>
    </source>
</reference>
<evidence type="ECO:0000259" key="2">
    <source>
        <dbReference type="Pfam" id="PF01551"/>
    </source>
</evidence>
<dbReference type="EMBL" id="JAVREL010000029">
    <property type="protein sequence ID" value="MDT0347268.1"/>
    <property type="molecule type" value="Genomic_DNA"/>
</dbReference>
<dbReference type="CDD" id="cd12797">
    <property type="entry name" value="M23_peptidase"/>
    <property type="match status" value="1"/>
</dbReference>
<dbReference type="RefSeq" id="WP_311708392.1">
    <property type="nucleotide sequence ID" value="NZ_JAVREL010000029.1"/>
</dbReference>
<dbReference type="SUPFAM" id="SSF51261">
    <property type="entry name" value="Duplicated hybrid motif"/>
    <property type="match status" value="1"/>
</dbReference>
<feature type="domain" description="M23ase beta-sheet core" evidence="2">
    <location>
        <begin position="322"/>
        <end position="415"/>
    </location>
</feature>
<evidence type="ECO:0000313" key="4">
    <source>
        <dbReference type="Proteomes" id="UP001183246"/>
    </source>
</evidence>
<proteinExistence type="predicted"/>